<reference evidence="6" key="1">
    <citation type="submission" date="2024-02" db="EMBL/GenBank/DDBJ databases">
        <authorList>
            <consortium name="ELIXIR-Norway"/>
            <consortium name="Elixir Norway"/>
        </authorList>
    </citation>
    <scope>NUCLEOTIDE SEQUENCE</scope>
</reference>
<dbReference type="Pfam" id="PF14379">
    <property type="entry name" value="Myb_CC_LHEQLE"/>
    <property type="match status" value="1"/>
</dbReference>
<accession>A0ABP0XB53</accession>
<protein>
    <recommendedName>
        <fullName evidence="5">HTH myb-type domain-containing protein</fullName>
    </recommendedName>
</protein>
<feature type="compositionally biased region" description="Basic and acidic residues" evidence="4">
    <location>
        <begin position="118"/>
        <end position="132"/>
    </location>
</feature>
<dbReference type="InterPro" id="IPR017930">
    <property type="entry name" value="Myb_dom"/>
</dbReference>
<dbReference type="InterPro" id="IPR025756">
    <property type="entry name" value="Myb_CC_LHEQLE"/>
</dbReference>
<dbReference type="Proteomes" id="UP001497444">
    <property type="component" value="Chromosome 6"/>
</dbReference>
<evidence type="ECO:0000313" key="6">
    <source>
        <dbReference type="EMBL" id="CAK9275023.1"/>
    </source>
</evidence>
<evidence type="ECO:0000259" key="5">
    <source>
        <dbReference type="PROSITE" id="PS51294"/>
    </source>
</evidence>
<feature type="compositionally biased region" description="Polar residues" evidence="4">
    <location>
        <begin position="1"/>
        <end position="37"/>
    </location>
</feature>
<feature type="region of interest" description="Disordered" evidence="4">
    <location>
        <begin position="441"/>
        <end position="522"/>
    </location>
</feature>
<name>A0ABP0XB53_9BRYO</name>
<keyword evidence="7" id="KW-1185">Reference proteome</keyword>
<keyword evidence="2" id="KW-0804">Transcription</keyword>
<feature type="domain" description="HTH myb-type" evidence="5">
    <location>
        <begin position="52"/>
        <end position="112"/>
    </location>
</feature>
<feature type="region of interest" description="Disordered" evidence="4">
    <location>
        <begin position="1"/>
        <end position="58"/>
    </location>
</feature>
<dbReference type="EMBL" id="OZ020101">
    <property type="protein sequence ID" value="CAK9275023.1"/>
    <property type="molecule type" value="Genomic_DNA"/>
</dbReference>
<evidence type="ECO:0000313" key="7">
    <source>
        <dbReference type="Proteomes" id="UP001497444"/>
    </source>
</evidence>
<keyword evidence="1" id="KW-0805">Transcription regulation</keyword>
<dbReference type="Gene3D" id="1.10.10.60">
    <property type="entry name" value="Homeodomain-like"/>
    <property type="match status" value="1"/>
</dbReference>
<dbReference type="NCBIfam" id="TIGR01557">
    <property type="entry name" value="myb_SHAQKYF"/>
    <property type="match status" value="1"/>
</dbReference>
<dbReference type="PANTHER" id="PTHR31499">
    <property type="entry name" value="MYB FAMILY TRANSCRIPTION FACTOR PHL11"/>
    <property type="match status" value="1"/>
</dbReference>
<gene>
    <name evidence="6" type="ORF">CSSPJE1EN1_LOCUS20501</name>
</gene>
<feature type="compositionally biased region" description="Low complexity" evidence="4">
    <location>
        <begin position="265"/>
        <end position="287"/>
    </location>
</feature>
<feature type="region of interest" description="Disordered" evidence="4">
    <location>
        <begin position="261"/>
        <end position="336"/>
    </location>
</feature>
<feature type="region of interest" description="Disordered" evidence="4">
    <location>
        <begin position="118"/>
        <end position="140"/>
    </location>
</feature>
<evidence type="ECO:0000256" key="4">
    <source>
        <dbReference type="SAM" id="MobiDB-lite"/>
    </source>
</evidence>
<dbReference type="InterPro" id="IPR009057">
    <property type="entry name" value="Homeodomain-like_sf"/>
</dbReference>
<keyword evidence="3" id="KW-0539">Nucleus</keyword>
<evidence type="ECO:0000256" key="1">
    <source>
        <dbReference type="ARBA" id="ARBA00023015"/>
    </source>
</evidence>
<dbReference type="Pfam" id="PF00249">
    <property type="entry name" value="Myb_DNA-binding"/>
    <property type="match status" value="1"/>
</dbReference>
<feature type="compositionally biased region" description="Polar residues" evidence="4">
    <location>
        <begin position="481"/>
        <end position="499"/>
    </location>
</feature>
<feature type="compositionally biased region" description="Low complexity" evidence="4">
    <location>
        <begin position="503"/>
        <end position="518"/>
    </location>
</feature>
<evidence type="ECO:0000256" key="3">
    <source>
        <dbReference type="ARBA" id="ARBA00023242"/>
    </source>
</evidence>
<evidence type="ECO:0000256" key="2">
    <source>
        <dbReference type="ARBA" id="ARBA00023163"/>
    </source>
</evidence>
<dbReference type="SUPFAM" id="SSF46689">
    <property type="entry name" value="Homeodomain-like"/>
    <property type="match status" value="1"/>
</dbReference>
<dbReference type="InterPro" id="IPR006447">
    <property type="entry name" value="Myb_dom_plants"/>
</dbReference>
<dbReference type="InterPro" id="IPR001005">
    <property type="entry name" value="SANT/Myb"/>
</dbReference>
<organism evidence="6 7">
    <name type="scientific">Sphagnum jensenii</name>
    <dbReference type="NCBI Taxonomy" id="128206"/>
    <lineage>
        <taxon>Eukaryota</taxon>
        <taxon>Viridiplantae</taxon>
        <taxon>Streptophyta</taxon>
        <taxon>Embryophyta</taxon>
        <taxon>Bryophyta</taxon>
        <taxon>Sphagnophytina</taxon>
        <taxon>Sphagnopsida</taxon>
        <taxon>Sphagnales</taxon>
        <taxon>Sphagnaceae</taxon>
        <taxon>Sphagnum</taxon>
    </lineage>
</organism>
<proteinExistence type="predicted"/>
<dbReference type="InterPro" id="IPR046955">
    <property type="entry name" value="PHR1-like"/>
</dbReference>
<dbReference type="PROSITE" id="PS51294">
    <property type="entry name" value="HTH_MYB"/>
    <property type="match status" value="1"/>
</dbReference>
<sequence length="558" mass="59474">MQQPGLHRPQQSTTSSPAHQQQLQERPSLYGRNSNGLLSADAGVMNSSSSAADPKPRLRWTPELHERFVDAVTQLGGADKATPKSVMRVMGVKGLTLYHLKSHLQKFRLGKQLHRDTNVHDANKDGPHESSDHMQVTSTTASDSVAALQTKNPQDNIQITEAIRLQMEVQHRLQQQLEVQRNLQLRIEAQGKYLQSILEKAKETLAGHRSSSPGLEAAHAELTELASKVGNDPSGCSFSLMSLPGIHNNPELLLQHVVDPRGGASSQQQQQLPRQQSRMSDSSSQKSYLTSLTANPEDSGGASGGGGEQQQRQQAATGKKRACSSYTCNSEDDDGEGQQMVRLREIMSANFLPVQGSSDNAKAEDRLAQAAAAAVNGVTKLKGPPNSRATVASSQDSLSFSAAGMGGAEGGGGKFSPTVAAGNMIMRRSNEATTGASSHAFVLESSGSRAPALERPTPRRGAIQPQPVVEDSNNAGGGGSPHTSSAASSQHQGTTTYRSDMQGGASHKSSSSAGQTVTTHHHHVKVEGPLDLNHHGHHGIVMPRSGELDLNTYDCWER</sequence>
<dbReference type="PANTHER" id="PTHR31499:SF43">
    <property type="entry name" value="MYB FAMILY TRANSCRIPTION FACTOR APL"/>
    <property type="match status" value="1"/>
</dbReference>